<protein>
    <submittedName>
        <fullName evidence="1">Uncharacterized protein</fullName>
    </submittedName>
</protein>
<evidence type="ECO:0000313" key="1">
    <source>
        <dbReference type="EMBL" id="MPM40444.1"/>
    </source>
</evidence>
<organism evidence="1">
    <name type="scientific">bioreactor metagenome</name>
    <dbReference type="NCBI Taxonomy" id="1076179"/>
    <lineage>
        <taxon>unclassified sequences</taxon>
        <taxon>metagenomes</taxon>
        <taxon>ecological metagenomes</taxon>
    </lineage>
</organism>
<name>A0A644ZS62_9ZZZZ</name>
<reference evidence="1" key="1">
    <citation type="submission" date="2019-08" db="EMBL/GenBank/DDBJ databases">
        <authorList>
            <person name="Kucharzyk K."/>
            <person name="Murdoch R.W."/>
            <person name="Higgins S."/>
            <person name="Loffler F."/>
        </authorList>
    </citation>
    <scope>NUCLEOTIDE SEQUENCE</scope>
</reference>
<dbReference type="AlphaFoldDB" id="A0A644ZS62"/>
<gene>
    <name evidence="1" type="ORF">SDC9_87085</name>
</gene>
<sequence>MVAVCLRGVFRRFGFPSAFIEDRPVPLKQDNIGVIAGEAYTCGVLPGQQRDQDIQRLAFLKQRNRNRRIGQEITGGLFLLWCHRRYDLQCGVLIAEDDAGRGRSPDAG</sequence>
<accession>A0A644ZS62</accession>
<proteinExistence type="predicted"/>
<dbReference type="EMBL" id="VSSQ01009002">
    <property type="protein sequence ID" value="MPM40444.1"/>
    <property type="molecule type" value="Genomic_DNA"/>
</dbReference>
<comment type="caution">
    <text evidence="1">The sequence shown here is derived from an EMBL/GenBank/DDBJ whole genome shotgun (WGS) entry which is preliminary data.</text>
</comment>